<proteinExistence type="predicted"/>
<protein>
    <submittedName>
        <fullName evidence="2">Lipolytic protein G-D-S-L family</fullName>
    </submittedName>
</protein>
<dbReference type="PANTHER" id="PTHR30383">
    <property type="entry name" value="THIOESTERASE 1/PROTEASE 1/LYSOPHOSPHOLIPASE L1"/>
    <property type="match status" value="1"/>
</dbReference>
<reference evidence="3" key="1">
    <citation type="submission" date="2015-01" db="EMBL/GenBank/DDBJ databases">
        <authorList>
            <person name="Manzoor Shahid"/>
            <person name="Zubair Saima"/>
        </authorList>
    </citation>
    <scope>NUCLEOTIDE SEQUENCE [LARGE SCALE GENOMIC DNA]</scope>
    <source>
        <strain evidence="3">Sp3</strain>
    </source>
</reference>
<organism evidence="2 3">
    <name type="scientific">Syntrophaceticus schinkii</name>
    <dbReference type="NCBI Taxonomy" id="499207"/>
    <lineage>
        <taxon>Bacteria</taxon>
        <taxon>Bacillati</taxon>
        <taxon>Bacillota</taxon>
        <taxon>Clostridia</taxon>
        <taxon>Thermoanaerobacterales</taxon>
        <taxon>Thermoanaerobacterales Family III. Incertae Sedis</taxon>
        <taxon>Syntrophaceticus</taxon>
    </lineage>
</organism>
<dbReference type="Pfam" id="PF13472">
    <property type="entry name" value="Lipase_GDSL_2"/>
    <property type="match status" value="1"/>
</dbReference>
<sequence>MEGKKIVCLGDSLTYGYPYGPDVSWVYYVNSRCPLKLINAGINGNTMEDLERRYQADVQSHSPNFLVILGGTNDAYRFEISCAETIYHLEQIIRKAQNDKISPVVALPMNSLDEYSTGKIERLRREERELAERYDLPCLDFDKAFTDPEGKVREDFYMDGVHPNIAGYESMGRVALEFFQGLFQR</sequence>
<dbReference type="Gene3D" id="3.40.50.1110">
    <property type="entry name" value="SGNH hydrolase"/>
    <property type="match status" value="1"/>
</dbReference>
<dbReference type="InterPro" id="IPR051532">
    <property type="entry name" value="Ester_Hydrolysis_Enzymes"/>
</dbReference>
<dbReference type="GO" id="GO:0004622">
    <property type="term" value="F:phosphatidylcholine lysophospholipase activity"/>
    <property type="evidence" value="ECO:0007669"/>
    <property type="project" value="TreeGrafter"/>
</dbReference>
<evidence type="ECO:0000259" key="1">
    <source>
        <dbReference type="Pfam" id="PF13472"/>
    </source>
</evidence>
<gene>
    <name evidence="2" type="ORF">SSCH_660005</name>
</gene>
<dbReference type="InterPro" id="IPR013830">
    <property type="entry name" value="SGNH_hydro"/>
</dbReference>
<dbReference type="SUPFAM" id="SSF52266">
    <property type="entry name" value="SGNH hydrolase"/>
    <property type="match status" value="1"/>
</dbReference>
<dbReference type="EMBL" id="CDRZ01000265">
    <property type="protein sequence ID" value="CEO89939.1"/>
    <property type="molecule type" value="Genomic_DNA"/>
</dbReference>
<dbReference type="Proteomes" id="UP000046155">
    <property type="component" value="Unassembled WGS sequence"/>
</dbReference>
<keyword evidence="3" id="KW-1185">Reference proteome</keyword>
<dbReference type="InterPro" id="IPR036514">
    <property type="entry name" value="SGNH_hydro_sf"/>
</dbReference>
<name>A0A0B7MH23_9FIRM</name>
<dbReference type="PANTHER" id="PTHR30383:SF5">
    <property type="entry name" value="SGNH HYDROLASE-TYPE ESTERASE DOMAIN-CONTAINING PROTEIN"/>
    <property type="match status" value="1"/>
</dbReference>
<evidence type="ECO:0000313" key="2">
    <source>
        <dbReference type="EMBL" id="CEO89939.1"/>
    </source>
</evidence>
<dbReference type="AlphaFoldDB" id="A0A0B7MH23"/>
<feature type="domain" description="SGNH hydrolase-type esterase" evidence="1">
    <location>
        <begin position="8"/>
        <end position="169"/>
    </location>
</feature>
<evidence type="ECO:0000313" key="3">
    <source>
        <dbReference type="Proteomes" id="UP000046155"/>
    </source>
</evidence>
<accession>A0A0B7MH23</accession>